<organism evidence="1">
    <name type="scientific">Lepeophtheirus salmonis</name>
    <name type="common">Salmon louse</name>
    <name type="synonym">Caligus salmonis</name>
    <dbReference type="NCBI Taxonomy" id="72036"/>
    <lineage>
        <taxon>Eukaryota</taxon>
        <taxon>Metazoa</taxon>
        <taxon>Ecdysozoa</taxon>
        <taxon>Arthropoda</taxon>
        <taxon>Crustacea</taxon>
        <taxon>Multicrustacea</taxon>
        <taxon>Hexanauplia</taxon>
        <taxon>Copepoda</taxon>
        <taxon>Siphonostomatoida</taxon>
        <taxon>Caligidae</taxon>
        <taxon>Lepeophtheirus</taxon>
    </lineage>
</organism>
<name>A0A0K2TGJ2_LEPSM</name>
<proteinExistence type="predicted"/>
<protein>
    <submittedName>
        <fullName evidence="1">Uncharacterized protein</fullName>
    </submittedName>
</protein>
<evidence type="ECO:0000313" key="1">
    <source>
        <dbReference type="EMBL" id="CDW24707.1"/>
    </source>
</evidence>
<sequence length="56" mass="6422">MKCSSGPTSTFVPVVKESSTAMRTERKKKIFILEDGEKKLIVSLRRDEVFIIRFTS</sequence>
<reference evidence="1" key="1">
    <citation type="submission" date="2014-05" db="EMBL/GenBank/DDBJ databases">
        <authorList>
            <person name="Chronopoulou M."/>
        </authorList>
    </citation>
    <scope>NUCLEOTIDE SEQUENCE</scope>
    <source>
        <tissue evidence="1">Whole organism</tissue>
    </source>
</reference>
<accession>A0A0K2TGJ2</accession>
<dbReference type="AlphaFoldDB" id="A0A0K2TGJ2"/>
<dbReference type="EMBL" id="HACA01007346">
    <property type="protein sequence ID" value="CDW24707.1"/>
    <property type="molecule type" value="Transcribed_RNA"/>
</dbReference>